<dbReference type="AlphaFoldDB" id="X1EID3"/>
<sequence length="42" mass="4685">LKTLMEAPLSEEDTNSMIKIGSQIEELKERIKSLGGVPPSWE</sequence>
<protein>
    <submittedName>
        <fullName evidence="1">Uncharacterized protein</fullName>
    </submittedName>
</protein>
<gene>
    <name evidence="1" type="ORF">S01H4_60546</name>
</gene>
<name>X1EID3_9ZZZZ</name>
<proteinExistence type="predicted"/>
<organism evidence="1">
    <name type="scientific">marine sediment metagenome</name>
    <dbReference type="NCBI Taxonomy" id="412755"/>
    <lineage>
        <taxon>unclassified sequences</taxon>
        <taxon>metagenomes</taxon>
        <taxon>ecological metagenomes</taxon>
    </lineage>
</organism>
<reference evidence="1" key="1">
    <citation type="journal article" date="2014" name="Front. Microbiol.">
        <title>High frequency of phylogenetically diverse reductive dehalogenase-homologous genes in deep subseafloor sedimentary metagenomes.</title>
        <authorList>
            <person name="Kawai M."/>
            <person name="Futagami T."/>
            <person name="Toyoda A."/>
            <person name="Takaki Y."/>
            <person name="Nishi S."/>
            <person name="Hori S."/>
            <person name="Arai W."/>
            <person name="Tsubouchi T."/>
            <person name="Morono Y."/>
            <person name="Uchiyama I."/>
            <person name="Ito T."/>
            <person name="Fujiyama A."/>
            <person name="Inagaki F."/>
            <person name="Takami H."/>
        </authorList>
    </citation>
    <scope>NUCLEOTIDE SEQUENCE</scope>
    <source>
        <strain evidence="1">Expedition CK06-06</strain>
    </source>
</reference>
<dbReference type="EMBL" id="BART01035726">
    <property type="protein sequence ID" value="GAH16879.1"/>
    <property type="molecule type" value="Genomic_DNA"/>
</dbReference>
<evidence type="ECO:0000313" key="1">
    <source>
        <dbReference type="EMBL" id="GAH16879.1"/>
    </source>
</evidence>
<accession>X1EID3</accession>
<feature type="non-terminal residue" evidence="1">
    <location>
        <position position="1"/>
    </location>
</feature>
<comment type="caution">
    <text evidence="1">The sequence shown here is derived from an EMBL/GenBank/DDBJ whole genome shotgun (WGS) entry which is preliminary data.</text>
</comment>